<dbReference type="RefSeq" id="WP_263369553.1">
    <property type="nucleotide sequence ID" value="NZ_JAGSYD010000001.1"/>
</dbReference>
<dbReference type="SUPFAM" id="SSF47413">
    <property type="entry name" value="lambda repressor-like DNA-binding domains"/>
    <property type="match status" value="1"/>
</dbReference>
<sequence length="270" mass="29817">MPHRKRIHEVTLLAHHSATDAAKPHLLARPTDAQAGPAEDPEVFSADGSVRAEAAESFIENKRIGDRIKFLRQRKSMGLVELGRHTGLSASFLSQLETGRVVPTLRNLARIAMVFSKDLSFFFEPERPEMFRIVRAADRQRQPQTGADEPAYFFESLGQIPGEYPIAPYVAEFLPLEGDRVGREHQHPGAEFLFILDGSMEVRHGNQTEVVEAGDAVYFHSTAIHSYRALNEKPCATLIVTLPEAARAGSQIGTRVPVFANPRVARGSAA</sequence>
<evidence type="ECO:0000313" key="4">
    <source>
        <dbReference type="Proteomes" id="UP001596391"/>
    </source>
</evidence>
<dbReference type="InterPro" id="IPR050807">
    <property type="entry name" value="TransReg_Diox_bact_type"/>
</dbReference>
<gene>
    <name evidence="3" type="ORF">ACFQBQ_09655</name>
</gene>
<dbReference type="Gene3D" id="1.10.260.40">
    <property type="entry name" value="lambda repressor-like DNA-binding domains"/>
    <property type="match status" value="1"/>
</dbReference>
<evidence type="ECO:0000259" key="2">
    <source>
        <dbReference type="PROSITE" id="PS50943"/>
    </source>
</evidence>
<dbReference type="CDD" id="cd02209">
    <property type="entry name" value="cupin_XRE_C"/>
    <property type="match status" value="1"/>
</dbReference>
<dbReference type="Pfam" id="PF13560">
    <property type="entry name" value="HTH_31"/>
    <property type="match status" value="1"/>
</dbReference>
<dbReference type="PROSITE" id="PS50943">
    <property type="entry name" value="HTH_CROC1"/>
    <property type="match status" value="1"/>
</dbReference>
<organism evidence="3 4">
    <name type="scientific">Granulicella cerasi</name>
    <dbReference type="NCBI Taxonomy" id="741063"/>
    <lineage>
        <taxon>Bacteria</taxon>
        <taxon>Pseudomonadati</taxon>
        <taxon>Acidobacteriota</taxon>
        <taxon>Terriglobia</taxon>
        <taxon>Terriglobales</taxon>
        <taxon>Acidobacteriaceae</taxon>
        <taxon>Granulicella</taxon>
    </lineage>
</organism>
<dbReference type="InterPro" id="IPR001387">
    <property type="entry name" value="Cro/C1-type_HTH"/>
</dbReference>
<evidence type="ECO:0000256" key="1">
    <source>
        <dbReference type="ARBA" id="ARBA00023125"/>
    </source>
</evidence>
<dbReference type="Proteomes" id="UP001596391">
    <property type="component" value="Unassembled WGS sequence"/>
</dbReference>
<proteinExistence type="predicted"/>
<name>A0ABW1Z8Q3_9BACT</name>
<dbReference type="SMART" id="SM00530">
    <property type="entry name" value="HTH_XRE"/>
    <property type="match status" value="1"/>
</dbReference>
<keyword evidence="1" id="KW-0238">DNA-binding</keyword>
<dbReference type="InterPro" id="IPR014710">
    <property type="entry name" value="RmlC-like_jellyroll"/>
</dbReference>
<dbReference type="InterPro" id="IPR010982">
    <property type="entry name" value="Lambda_DNA-bd_dom_sf"/>
</dbReference>
<protein>
    <submittedName>
        <fullName evidence="3">Helix-turn-helix domain-containing protein</fullName>
    </submittedName>
</protein>
<accession>A0ABW1Z8Q3</accession>
<dbReference type="InterPro" id="IPR013096">
    <property type="entry name" value="Cupin_2"/>
</dbReference>
<dbReference type="PANTHER" id="PTHR46797:SF19">
    <property type="entry name" value="BLL2473 PROTEIN"/>
    <property type="match status" value="1"/>
</dbReference>
<keyword evidence="4" id="KW-1185">Reference proteome</keyword>
<evidence type="ECO:0000313" key="3">
    <source>
        <dbReference type="EMBL" id="MFC6645839.1"/>
    </source>
</evidence>
<dbReference type="InterPro" id="IPR011051">
    <property type="entry name" value="RmlC_Cupin_sf"/>
</dbReference>
<reference evidence="4" key="1">
    <citation type="journal article" date="2019" name="Int. J. Syst. Evol. Microbiol.">
        <title>The Global Catalogue of Microorganisms (GCM) 10K type strain sequencing project: providing services to taxonomists for standard genome sequencing and annotation.</title>
        <authorList>
            <consortium name="The Broad Institute Genomics Platform"/>
            <consortium name="The Broad Institute Genome Sequencing Center for Infectious Disease"/>
            <person name="Wu L."/>
            <person name="Ma J."/>
        </authorList>
    </citation>
    <scope>NUCLEOTIDE SEQUENCE [LARGE SCALE GENOMIC DNA]</scope>
    <source>
        <strain evidence="4">CGMCC 1.16026</strain>
    </source>
</reference>
<dbReference type="PANTHER" id="PTHR46797">
    <property type="entry name" value="HTH-TYPE TRANSCRIPTIONAL REGULATOR"/>
    <property type="match status" value="1"/>
</dbReference>
<feature type="domain" description="HTH cro/C1-type" evidence="2">
    <location>
        <begin position="68"/>
        <end position="122"/>
    </location>
</feature>
<dbReference type="Gene3D" id="2.60.120.10">
    <property type="entry name" value="Jelly Rolls"/>
    <property type="match status" value="1"/>
</dbReference>
<comment type="caution">
    <text evidence="3">The sequence shown here is derived from an EMBL/GenBank/DDBJ whole genome shotgun (WGS) entry which is preliminary data.</text>
</comment>
<dbReference type="CDD" id="cd00093">
    <property type="entry name" value="HTH_XRE"/>
    <property type="match status" value="1"/>
</dbReference>
<dbReference type="Pfam" id="PF07883">
    <property type="entry name" value="Cupin_2"/>
    <property type="match status" value="1"/>
</dbReference>
<dbReference type="SUPFAM" id="SSF51182">
    <property type="entry name" value="RmlC-like cupins"/>
    <property type="match status" value="1"/>
</dbReference>
<dbReference type="EMBL" id="JBHSWI010000001">
    <property type="protein sequence ID" value="MFC6645839.1"/>
    <property type="molecule type" value="Genomic_DNA"/>
</dbReference>